<dbReference type="PROSITE" id="PS00062">
    <property type="entry name" value="ALDOKETO_REDUCTASE_2"/>
    <property type="match status" value="1"/>
</dbReference>
<dbReference type="InterPro" id="IPR036812">
    <property type="entry name" value="NAD(P)_OxRdtase_dom_sf"/>
</dbReference>
<name>A0ABC9F2D9_9POAL</name>
<dbReference type="InterPro" id="IPR050791">
    <property type="entry name" value="Aldo-Keto_reductase"/>
</dbReference>
<evidence type="ECO:0000313" key="5">
    <source>
        <dbReference type="Proteomes" id="UP001497457"/>
    </source>
</evidence>
<dbReference type="Gene3D" id="3.20.20.100">
    <property type="entry name" value="NADP-dependent oxidoreductase domain"/>
    <property type="match status" value="2"/>
</dbReference>
<feature type="domain" description="NADP-dependent oxidoreductase" evidence="3">
    <location>
        <begin position="58"/>
        <end position="313"/>
    </location>
</feature>
<dbReference type="PANTHER" id="PTHR43625">
    <property type="entry name" value="AFLATOXIN B1 ALDEHYDE REDUCTASE"/>
    <property type="match status" value="1"/>
</dbReference>
<dbReference type="AlphaFoldDB" id="A0ABC9F2D9"/>
<reference evidence="5" key="1">
    <citation type="submission" date="2024-06" db="EMBL/GenBank/DDBJ databases">
        <authorList>
            <person name="Ryan C."/>
        </authorList>
    </citation>
    <scope>NUCLEOTIDE SEQUENCE [LARGE SCALE GENOMIC DNA]</scope>
</reference>
<gene>
    <name evidence="4" type="ORF">URODEC1_LOCUS100825</name>
</gene>
<keyword evidence="1" id="KW-0521">NADP</keyword>
<keyword evidence="5" id="KW-1185">Reference proteome</keyword>
<keyword evidence="2" id="KW-0560">Oxidoreductase</keyword>
<dbReference type="InterPro" id="IPR023210">
    <property type="entry name" value="NADP_OxRdtase_dom"/>
</dbReference>
<reference evidence="4 5" key="2">
    <citation type="submission" date="2024-10" db="EMBL/GenBank/DDBJ databases">
        <authorList>
            <person name="Ryan C."/>
        </authorList>
    </citation>
    <scope>NUCLEOTIDE SEQUENCE [LARGE SCALE GENOMIC DNA]</scope>
</reference>
<dbReference type="SUPFAM" id="SSF51430">
    <property type="entry name" value="NAD(P)-linked oxidoreductase"/>
    <property type="match status" value="1"/>
</dbReference>
<dbReference type="CDD" id="cd19093">
    <property type="entry name" value="AKR_AtPLR-like"/>
    <property type="match status" value="1"/>
</dbReference>
<dbReference type="Proteomes" id="UP001497457">
    <property type="component" value="Chromosome 5rd"/>
</dbReference>
<dbReference type="PANTHER" id="PTHR43625:SF88">
    <property type="entry name" value="OS07G0143000 PROTEIN"/>
    <property type="match status" value="1"/>
</dbReference>
<evidence type="ECO:0000256" key="2">
    <source>
        <dbReference type="ARBA" id="ARBA00023002"/>
    </source>
</evidence>
<proteinExistence type="predicted"/>
<dbReference type="InterPro" id="IPR018170">
    <property type="entry name" value="Aldo/ket_reductase_CS"/>
</dbReference>
<protein>
    <recommendedName>
        <fullName evidence="3">NADP-dependent oxidoreductase domain-containing protein</fullName>
    </recommendedName>
</protein>
<evidence type="ECO:0000256" key="1">
    <source>
        <dbReference type="ARBA" id="ARBA00022857"/>
    </source>
</evidence>
<sequence>MMALQVAGGVLPPLPARGGRGRALFRPPRAVASGAAPAAAKEEDGKVALGGSGVAVTKLGIGAWSWGDTTYWNEFQWDDRKLKAAKGAFDASIDCGITFFDTAEVYGAGVSGAINSESLLGRFIKERQQKEEAEVAIATKFAALPWRFGRGSVISALKASLDRLGVSSVELYQLHWPGIWGNEGYLDGLGDAVEQGLVKAVGVSNYSEKRLRDAYERLKKRGIPLASNQVNYSLIYRNPEENGVKAACDELGITLIAYSPIAQGALTGKYTPDNPPKGPRGRIYTPEFLTKLQPLINRIKEIGGNYGRTPTQVLSIRDSELNCNYNVFPCKVQPSMANTTFTSSDSFWVCISLNTDRVAVSVHSNCGGHQVVLNWLVCQGNVVPIPGAKNAEQAREFAGALGWSLAASEVEELRSMAREIKPVIGFPVEKL</sequence>
<dbReference type="Pfam" id="PF00248">
    <property type="entry name" value="Aldo_ket_red"/>
    <property type="match status" value="1"/>
</dbReference>
<dbReference type="EMBL" id="OZ075115">
    <property type="protein sequence ID" value="CAL5067128.1"/>
    <property type="molecule type" value="Genomic_DNA"/>
</dbReference>
<dbReference type="GO" id="GO:0016491">
    <property type="term" value="F:oxidoreductase activity"/>
    <property type="evidence" value="ECO:0007669"/>
    <property type="project" value="UniProtKB-KW"/>
</dbReference>
<evidence type="ECO:0000313" key="4">
    <source>
        <dbReference type="EMBL" id="CAL5067128.1"/>
    </source>
</evidence>
<organism evidence="4 5">
    <name type="scientific">Urochloa decumbens</name>
    <dbReference type="NCBI Taxonomy" id="240449"/>
    <lineage>
        <taxon>Eukaryota</taxon>
        <taxon>Viridiplantae</taxon>
        <taxon>Streptophyta</taxon>
        <taxon>Embryophyta</taxon>
        <taxon>Tracheophyta</taxon>
        <taxon>Spermatophyta</taxon>
        <taxon>Magnoliopsida</taxon>
        <taxon>Liliopsida</taxon>
        <taxon>Poales</taxon>
        <taxon>Poaceae</taxon>
        <taxon>PACMAD clade</taxon>
        <taxon>Panicoideae</taxon>
        <taxon>Panicodae</taxon>
        <taxon>Paniceae</taxon>
        <taxon>Melinidinae</taxon>
        <taxon>Urochloa</taxon>
    </lineage>
</organism>
<evidence type="ECO:0000259" key="3">
    <source>
        <dbReference type="Pfam" id="PF00248"/>
    </source>
</evidence>
<accession>A0ABC9F2D9</accession>